<evidence type="ECO:0000313" key="3">
    <source>
        <dbReference type="Proteomes" id="UP001527882"/>
    </source>
</evidence>
<dbReference type="Gene3D" id="3.40.50.150">
    <property type="entry name" value="Vaccinia Virus protein VP39"/>
    <property type="match status" value="1"/>
</dbReference>
<feature type="domain" description="Methyltransferase type 11" evidence="1">
    <location>
        <begin position="49"/>
        <end position="140"/>
    </location>
</feature>
<dbReference type="EMBL" id="JAQAGZ010000044">
    <property type="protein sequence ID" value="MCZ8517621.1"/>
    <property type="molecule type" value="Genomic_DNA"/>
</dbReference>
<evidence type="ECO:0000259" key="1">
    <source>
        <dbReference type="Pfam" id="PF08241"/>
    </source>
</evidence>
<dbReference type="SUPFAM" id="SSF53335">
    <property type="entry name" value="S-adenosyl-L-methionine-dependent methyltransferases"/>
    <property type="match status" value="1"/>
</dbReference>
<dbReference type="InterPro" id="IPR050508">
    <property type="entry name" value="Methyltransf_Superfamily"/>
</dbReference>
<sequence length="199" mass="23009">MLSEAKNNLARSYNEDAYRRSQSNPSEWKLQERENFMNVLRDEGKKNLLEIGSGTGKDAKVFSDQGYEVTCIDLSSEMIRFCKEQGLHAKVMDFYELEFLDDSFDAVYALNCLLHVPNDDMEKVLKEIKRVLKPDGVFYLGLYGGKDTEGIWEEDWCDPKRFFAFRSEETIQSIVKNDFDLFDYPVCSGTPINTNECLV</sequence>
<dbReference type="PANTHER" id="PTHR42912">
    <property type="entry name" value="METHYLTRANSFERASE"/>
    <property type="match status" value="1"/>
</dbReference>
<keyword evidence="3" id="KW-1185">Reference proteome</keyword>
<dbReference type="GO" id="GO:0008168">
    <property type="term" value="F:methyltransferase activity"/>
    <property type="evidence" value="ECO:0007669"/>
    <property type="project" value="UniProtKB-KW"/>
</dbReference>
<dbReference type="InterPro" id="IPR029063">
    <property type="entry name" value="SAM-dependent_MTases_sf"/>
</dbReference>
<protein>
    <submittedName>
        <fullName evidence="2">Class I SAM-dependent methyltransferase</fullName>
    </submittedName>
</protein>
<proteinExistence type="predicted"/>
<accession>A0ABT4QL73</accession>
<comment type="caution">
    <text evidence="2">The sequence shown here is derived from an EMBL/GenBank/DDBJ whole genome shotgun (WGS) entry which is preliminary data.</text>
</comment>
<keyword evidence="2" id="KW-0489">Methyltransferase</keyword>
<gene>
    <name evidence="2" type="ORF">O9H85_35930</name>
</gene>
<name>A0ABT4QL73_9BACL</name>
<dbReference type="InterPro" id="IPR013216">
    <property type="entry name" value="Methyltransf_11"/>
</dbReference>
<dbReference type="CDD" id="cd02440">
    <property type="entry name" value="AdoMet_MTases"/>
    <property type="match status" value="1"/>
</dbReference>
<dbReference type="PANTHER" id="PTHR42912:SF93">
    <property type="entry name" value="N6-ADENOSINE-METHYLTRANSFERASE TMT1A"/>
    <property type="match status" value="1"/>
</dbReference>
<dbReference type="RefSeq" id="WP_269886149.1">
    <property type="nucleotide sequence ID" value="NZ_JAQAGZ010000044.1"/>
</dbReference>
<keyword evidence="2" id="KW-0808">Transferase</keyword>
<reference evidence="2 3" key="1">
    <citation type="submission" date="2022-12" db="EMBL/GenBank/DDBJ databases">
        <title>Draft genome sequence of Paenibacillus sp. dW9.</title>
        <authorList>
            <person name="Choi E.-W."/>
            <person name="Kim D.-U."/>
        </authorList>
    </citation>
    <scope>NUCLEOTIDE SEQUENCE [LARGE SCALE GENOMIC DNA]</scope>
    <source>
        <strain evidence="3">dW9</strain>
    </source>
</reference>
<dbReference type="Proteomes" id="UP001527882">
    <property type="component" value="Unassembled WGS sequence"/>
</dbReference>
<dbReference type="GO" id="GO:0032259">
    <property type="term" value="P:methylation"/>
    <property type="evidence" value="ECO:0007669"/>
    <property type="project" value="UniProtKB-KW"/>
</dbReference>
<organism evidence="2 3">
    <name type="scientific">Paenibacillus gyeongsangnamensis</name>
    <dbReference type="NCBI Taxonomy" id="3388067"/>
    <lineage>
        <taxon>Bacteria</taxon>
        <taxon>Bacillati</taxon>
        <taxon>Bacillota</taxon>
        <taxon>Bacilli</taxon>
        <taxon>Bacillales</taxon>
        <taxon>Paenibacillaceae</taxon>
        <taxon>Paenibacillus</taxon>
    </lineage>
</organism>
<dbReference type="Pfam" id="PF08241">
    <property type="entry name" value="Methyltransf_11"/>
    <property type="match status" value="1"/>
</dbReference>
<evidence type="ECO:0000313" key="2">
    <source>
        <dbReference type="EMBL" id="MCZ8517621.1"/>
    </source>
</evidence>